<dbReference type="OrthoDB" id="2129491at2759"/>
<dbReference type="EMBL" id="CDMC01000006">
    <property type="protein sequence ID" value="CEN61473.1"/>
    <property type="molecule type" value="Genomic_DNA"/>
</dbReference>
<dbReference type="Pfam" id="PF19047">
    <property type="entry name" value="HOOK_N"/>
    <property type="match status" value="1"/>
</dbReference>
<evidence type="ECO:0000313" key="7">
    <source>
        <dbReference type="EMBL" id="CEN61473.1"/>
    </source>
</evidence>
<dbReference type="Proteomes" id="UP000054771">
    <property type="component" value="Unassembled WGS sequence"/>
</dbReference>
<keyword evidence="2" id="KW-0963">Cytoplasm</keyword>
<reference evidence="8" key="1">
    <citation type="journal article" date="2016" name="Genome Announc.">
        <title>Draft genome sequences of fungus Aspergillus calidoustus.</title>
        <authorList>
            <person name="Horn F."/>
            <person name="Linde J."/>
            <person name="Mattern D.J."/>
            <person name="Walther G."/>
            <person name="Guthke R."/>
            <person name="Scherlach K."/>
            <person name="Martin K."/>
            <person name="Brakhage A.A."/>
            <person name="Petzke L."/>
            <person name="Valiante V."/>
        </authorList>
    </citation>
    <scope>NUCLEOTIDE SEQUENCE [LARGE SCALE GENOMIC DNA]</scope>
    <source>
        <strain evidence="8">SF006504</strain>
    </source>
</reference>
<dbReference type="CDD" id="cd22211">
    <property type="entry name" value="HkD_SF"/>
    <property type="match status" value="1"/>
</dbReference>
<dbReference type="InterPro" id="IPR036872">
    <property type="entry name" value="CH_dom_sf"/>
</dbReference>
<name>A0A0U5GT36_ASPCI</name>
<evidence type="ECO:0000259" key="6">
    <source>
        <dbReference type="Pfam" id="PF19047"/>
    </source>
</evidence>
<dbReference type="STRING" id="454130.A0A0U5GT36"/>
<keyword evidence="3 4" id="KW-0175">Coiled coil</keyword>
<dbReference type="PANTHER" id="PTHR18947">
    <property type="entry name" value="HOOK PROTEINS"/>
    <property type="match status" value="1"/>
</dbReference>
<gene>
    <name evidence="7" type="ORF">ASPCAL08127</name>
</gene>
<feature type="region of interest" description="Disordered" evidence="5">
    <location>
        <begin position="415"/>
        <end position="447"/>
    </location>
</feature>
<dbReference type="GO" id="GO:0008017">
    <property type="term" value="F:microtubule binding"/>
    <property type="evidence" value="ECO:0007669"/>
    <property type="project" value="TreeGrafter"/>
</dbReference>
<dbReference type="GO" id="GO:0005737">
    <property type="term" value="C:cytoplasm"/>
    <property type="evidence" value="ECO:0007669"/>
    <property type="project" value="UniProtKB-SubCell"/>
</dbReference>
<comment type="subcellular location">
    <subcellularLocation>
        <location evidence="1">Cytoplasm</location>
    </subcellularLocation>
</comment>
<dbReference type="GO" id="GO:0030705">
    <property type="term" value="P:cytoskeleton-dependent intracellular transport"/>
    <property type="evidence" value="ECO:0007669"/>
    <property type="project" value="InterPro"/>
</dbReference>
<feature type="compositionally biased region" description="Polar residues" evidence="5">
    <location>
        <begin position="433"/>
        <end position="447"/>
    </location>
</feature>
<dbReference type="GO" id="GO:0051959">
    <property type="term" value="F:dynein light intermediate chain binding"/>
    <property type="evidence" value="ECO:0007669"/>
    <property type="project" value="TreeGrafter"/>
</dbReference>
<feature type="coiled-coil region" evidence="4">
    <location>
        <begin position="533"/>
        <end position="592"/>
    </location>
</feature>
<keyword evidence="8" id="KW-1185">Reference proteome</keyword>
<dbReference type="Gene3D" id="1.10.418.10">
    <property type="entry name" value="Calponin-like domain"/>
    <property type="match status" value="1"/>
</dbReference>
<evidence type="ECO:0000313" key="8">
    <source>
        <dbReference type="Proteomes" id="UP000054771"/>
    </source>
</evidence>
<organism evidence="7 8">
    <name type="scientific">Aspergillus calidoustus</name>
    <dbReference type="NCBI Taxonomy" id="454130"/>
    <lineage>
        <taxon>Eukaryota</taxon>
        <taxon>Fungi</taxon>
        <taxon>Dikarya</taxon>
        <taxon>Ascomycota</taxon>
        <taxon>Pezizomycotina</taxon>
        <taxon>Eurotiomycetes</taxon>
        <taxon>Eurotiomycetidae</taxon>
        <taxon>Eurotiales</taxon>
        <taxon>Aspergillaceae</taxon>
        <taxon>Aspergillus</taxon>
        <taxon>Aspergillus subgen. Nidulantes</taxon>
    </lineage>
</organism>
<evidence type="ECO:0000256" key="2">
    <source>
        <dbReference type="ARBA" id="ARBA00022490"/>
    </source>
</evidence>
<dbReference type="AlphaFoldDB" id="A0A0U5GT36"/>
<sequence length="669" mass="76297">MEYQRTATETKALLAWISNSELVEETVPTTEEVSDGKVIWEILQHIDADKLGDIPYTDTYDNWEHKKVNLDKIYDFLVQYFEERSSGIPNGLGEKPDLEKVATNTSAKDTNKLLKLVLIAVLVAIQSAAVQPSEGDPARDEIREELNRKLKSSIENLDHRYSNQLKNIIEESETKKPWLDDGPLKFEEHLFKLIEENDRLMRDVADLNQLVTKKEQALSRAEDVIKDHETKEKTLKDRIENLRSGKGNYESGTQRLHQQERSRLEVKIADLEEALGSVEKKNNELEKEVQTLRVVKDNYTDLKSEYDAMKKDHIKLRNQAEAGIKWRTKVEDLQRVAKENESLKKENEQLKEDLKNGDLKIRFMAEQQKGLENISKALSQSEQDLHESRNMRQVLEIQNAQLENRVRSLEEGMNRLRGGAGESEDTSYEFDGSNRSPTPTTGTITPNLSGNLQQDLEALGLGESTLSLGVEDKPEITDQAGSVKGELDGTMDEHILAMKEEDKARLIQEMLKPVEDAKERLAKFITSHTGEGSEALQQSLEDLTKQISELIEKDHERLAQRAQYIHQQNEQIKSLRDRVSQLEEEAEEAKASDGDNEDLISKEREIELQKQIDSLSRELALMSSSWYELQGKLHNTNNVPISRYRHGSAGLVDAQKGWLARQRSAVAGR</sequence>
<evidence type="ECO:0000256" key="5">
    <source>
        <dbReference type="SAM" id="MobiDB-lite"/>
    </source>
</evidence>
<evidence type="ECO:0000256" key="4">
    <source>
        <dbReference type="SAM" id="Coils"/>
    </source>
</evidence>
<accession>A0A0U5GT36</accession>
<evidence type="ECO:0000256" key="3">
    <source>
        <dbReference type="ARBA" id="ARBA00023054"/>
    </source>
</evidence>
<proteinExistence type="predicted"/>
<dbReference type="OMA" id="DAKYRKC"/>
<dbReference type="PANTHER" id="PTHR18947:SF28">
    <property type="entry name" value="GIRDIN, ISOFORM A"/>
    <property type="match status" value="1"/>
</dbReference>
<dbReference type="SUPFAM" id="SSF116907">
    <property type="entry name" value="Hook domain"/>
    <property type="match status" value="1"/>
</dbReference>
<evidence type="ECO:0000256" key="1">
    <source>
        <dbReference type="ARBA" id="ARBA00004496"/>
    </source>
</evidence>
<feature type="domain" description="HOOK N-terminal" evidence="6">
    <location>
        <begin position="11"/>
        <end position="119"/>
    </location>
</feature>
<dbReference type="GO" id="GO:0031122">
    <property type="term" value="P:cytoplasmic microtubule organization"/>
    <property type="evidence" value="ECO:0007669"/>
    <property type="project" value="TreeGrafter"/>
</dbReference>
<protein>
    <recommendedName>
        <fullName evidence="6">HOOK N-terminal domain-containing protein</fullName>
    </recommendedName>
</protein>
<dbReference type="InterPro" id="IPR043936">
    <property type="entry name" value="HOOK_N"/>
</dbReference>
<dbReference type="GO" id="GO:0005815">
    <property type="term" value="C:microtubule organizing center"/>
    <property type="evidence" value="ECO:0007669"/>
    <property type="project" value="TreeGrafter"/>
</dbReference>